<comment type="similarity">
    <text evidence="1">Belongs to the avfA family.</text>
</comment>
<dbReference type="RefSeq" id="XP_045951871.1">
    <property type="nucleotide sequence ID" value="XM_046109348.1"/>
</dbReference>
<reference evidence="3" key="1">
    <citation type="journal article" date="2021" name="Nat. Commun.">
        <title>Genetic determinants of endophytism in the Arabidopsis root mycobiome.</title>
        <authorList>
            <person name="Mesny F."/>
            <person name="Miyauchi S."/>
            <person name="Thiergart T."/>
            <person name="Pickel B."/>
            <person name="Atanasova L."/>
            <person name="Karlsson M."/>
            <person name="Huettel B."/>
            <person name="Barry K.W."/>
            <person name="Haridas S."/>
            <person name="Chen C."/>
            <person name="Bauer D."/>
            <person name="Andreopoulos W."/>
            <person name="Pangilinan J."/>
            <person name="LaButti K."/>
            <person name="Riley R."/>
            <person name="Lipzen A."/>
            <person name="Clum A."/>
            <person name="Drula E."/>
            <person name="Henrissat B."/>
            <person name="Kohler A."/>
            <person name="Grigoriev I.V."/>
            <person name="Martin F.M."/>
            <person name="Hacquard S."/>
        </authorList>
    </citation>
    <scope>NUCLEOTIDE SEQUENCE</scope>
    <source>
        <strain evidence="3">MPI-SDFR-AT-0073</strain>
    </source>
</reference>
<evidence type="ECO:0000259" key="2">
    <source>
        <dbReference type="Pfam" id="PF13460"/>
    </source>
</evidence>
<dbReference type="AlphaFoldDB" id="A0A9P8RGD2"/>
<name>A0A9P8RGD2_9PEZI</name>
<dbReference type="Pfam" id="PF13460">
    <property type="entry name" value="NAD_binding_10"/>
    <property type="match status" value="1"/>
</dbReference>
<dbReference type="InterPro" id="IPR051606">
    <property type="entry name" value="Polyketide_Oxido-like"/>
</dbReference>
<accession>A0A9P8RGD2</accession>
<evidence type="ECO:0000256" key="1">
    <source>
        <dbReference type="ARBA" id="ARBA00038376"/>
    </source>
</evidence>
<keyword evidence="4" id="KW-1185">Reference proteome</keyword>
<dbReference type="InterPro" id="IPR036291">
    <property type="entry name" value="NAD(P)-bd_dom_sf"/>
</dbReference>
<dbReference type="EMBL" id="JAGPXC010000011">
    <property type="protein sequence ID" value="KAH6645357.1"/>
    <property type="molecule type" value="Genomic_DNA"/>
</dbReference>
<gene>
    <name evidence="3" type="ORF">BKA67DRAFT_696438</name>
</gene>
<dbReference type="InterPro" id="IPR016040">
    <property type="entry name" value="NAD(P)-bd_dom"/>
</dbReference>
<dbReference type="OrthoDB" id="10254221at2759"/>
<dbReference type="Gene3D" id="3.40.50.720">
    <property type="entry name" value="NAD(P)-binding Rossmann-like Domain"/>
    <property type="match status" value="1"/>
</dbReference>
<feature type="domain" description="NAD(P)-binding" evidence="2">
    <location>
        <begin position="10"/>
        <end position="182"/>
    </location>
</feature>
<proteinExistence type="inferred from homology"/>
<evidence type="ECO:0000313" key="4">
    <source>
        <dbReference type="Proteomes" id="UP000758603"/>
    </source>
</evidence>
<dbReference type="GO" id="GO:0042602">
    <property type="term" value="F:riboflavin reductase (NADPH) activity"/>
    <property type="evidence" value="ECO:0007669"/>
    <property type="project" value="TreeGrafter"/>
</dbReference>
<dbReference type="PANTHER" id="PTHR43355">
    <property type="entry name" value="FLAVIN REDUCTASE (NADPH)"/>
    <property type="match status" value="1"/>
</dbReference>
<sequence>MDGRKLLVLGATSPTGQLVVERALELKWQATVCRRRTLPEHAANAQIKTIEGALDNKSGLRATISGQDVIISVFGPSKPGAPTNIFVPAYELILSTMKSEPNFLRWFLVTALWATAHKVWKTIIDISKVFDEQGKDVEWTLFRVGFLANGPPMKAVNGYVGDGTVGMYLRRADIAVWTLSQAEKSAPQWVRQHPGISSDI</sequence>
<dbReference type="PANTHER" id="PTHR43355:SF2">
    <property type="entry name" value="FLAVIN REDUCTASE (NADPH)"/>
    <property type="match status" value="1"/>
</dbReference>
<dbReference type="SUPFAM" id="SSF51735">
    <property type="entry name" value="NAD(P)-binding Rossmann-fold domains"/>
    <property type="match status" value="1"/>
</dbReference>
<comment type="caution">
    <text evidence="3">The sequence shown here is derived from an EMBL/GenBank/DDBJ whole genome shotgun (WGS) entry which is preliminary data.</text>
</comment>
<dbReference type="GO" id="GO:0004074">
    <property type="term" value="F:biliverdin reductase [NAD(P)H] activity"/>
    <property type="evidence" value="ECO:0007669"/>
    <property type="project" value="TreeGrafter"/>
</dbReference>
<dbReference type="Proteomes" id="UP000758603">
    <property type="component" value="Unassembled WGS sequence"/>
</dbReference>
<organism evidence="3 4">
    <name type="scientific">Truncatella angustata</name>
    <dbReference type="NCBI Taxonomy" id="152316"/>
    <lineage>
        <taxon>Eukaryota</taxon>
        <taxon>Fungi</taxon>
        <taxon>Dikarya</taxon>
        <taxon>Ascomycota</taxon>
        <taxon>Pezizomycotina</taxon>
        <taxon>Sordariomycetes</taxon>
        <taxon>Xylariomycetidae</taxon>
        <taxon>Amphisphaeriales</taxon>
        <taxon>Sporocadaceae</taxon>
        <taxon>Truncatella</taxon>
    </lineage>
</organism>
<evidence type="ECO:0000313" key="3">
    <source>
        <dbReference type="EMBL" id="KAH6645357.1"/>
    </source>
</evidence>
<protein>
    <recommendedName>
        <fullName evidence="2">NAD(P)-binding domain-containing protein</fullName>
    </recommendedName>
</protein>
<dbReference type="GeneID" id="70138239"/>